<gene>
    <name evidence="1" type="ORF">RF11_12108</name>
</gene>
<dbReference type="AlphaFoldDB" id="A0A0C2NIL4"/>
<proteinExistence type="predicted"/>
<keyword evidence="2" id="KW-1185">Reference proteome</keyword>
<protein>
    <submittedName>
        <fullName evidence="1">Uncharacterized protein</fullName>
    </submittedName>
</protein>
<organism evidence="1 2">
    <name type="scientific">Thelohanellus kitauei</name>
    <name type="common">Myxosporean</name>
    <dbReference type="NCBI Taxonomy" id="669202"/>
    <lineage>
        <taxon>Eukaryota</taxon>
        <taxon>Metazoa</taxon>
        <taxon>Cnidaria</taxon>
        <taxon>Myxozoa</taxon>
        <taxon>Myxosporea</taxon>
        <taxon>Bivalvulida</taxon>
        <taxon>Platysporina</taxon>
        <taxon>Myxobolidae</taxon>
        <taxon>Thelohanellus</taxon>
    </lineage>
</organism>
<dbReference type="Proteomes" id="UP000031668">
    <property type="component" value="Unassembled WGS sequence"/>
</dbReference>
<evidence type="ECO:0000313" key="1">
    <source>
        <dbReference type="EMBL" id="KII73872.1"/>
    </source>
</evidence>
<reference evidence="1 2" key="1">
    <citation type="journal article" date="2014" name="Genome Biol. Evol.">
        <title>The genome of the myxosporean Thelohanellus kitauei shows adaptations to nutrient acquisition within its fish host.</title>
        <authorList>
            <person name="Yang Y."/>
            <person name="Xiong J."/>
            <person name="Zhou Z."/>
            <person name="Huo F."/>
            <person name="Miao W."/>
            <person name="Ran C."/>
            <person name="Liu Y."/>
            <person name="Zhang J."/>
            <person name="Feng J."/>
            <person name="Wang M."/>
            <person name="Wang M."/>
            <person name="Wang L."/>
            <person name="Yao B."/>
        </authorList>
    </citation>
    <scope>NUCLEOTIDE SEQUENCE [LARGE SCALE GENOMIC DNA]</scope>
    <source>
        <strain evidence="1">Wuqing</strain>
    </source>
</reference>
<comment type="caution">
    <text evidence="1">The sequence shown here is derived from an EMBL/GenBank/DDBJ whole genome shotgun (WGS) entry which is preliminary data.</text>
</comment>
<evidence type="ECO:0000313" key="2">
    <source>
        <dbReference type="Proteomes" id="UP000031668"/>
    </source>
</evidence>
<name>A0A0C2NIL4_THEKT</name>
<dbReference type="OrthoDB" id="10625470at2759"/>
<accession>A0A0C2NIL4</accession>
<sequence length="393" mass="46668">MAFIWSTNLKCLPKYEEFLCVKLISDEENRFMQSLFEPWLFTKNSFGCLHKEPLNSLEVWSRLQREKGEKVMSIIELAILLQLEIDSINARKYGFNNFDLIKEIRDVSDIYNFICLNYSVEIVELLYFWLLNRKDDKYQLWKRHIIDSACLARMFRIINNLYSENVKICTNIWPYIQCCVAAFGWCFDDIDTIYRLLTHICEMLEKRNDSDNHIPGIVPAIQDFFLNRLFAASTPNKMIGFSENSHFMILKILFQLTKILVKESEQVVKTVEQIFSICLFECRQPYQLTYLDMLPQFIGLLGKFSYLFTKKYIRFICICLYSVDEHKLLLFQAILKAISDFLVTVTCDEDRKIFLKIILKTGHLMYKYHDFRGHENKNIFIKFHFIPESGPAQ</sequence>
<dbReference type="EMBL" id="JWZT01000636">
    <property type="protein sequence ID" value="KII73872.1"/>
    <property type="molecule type" value="Genomic_DNA"/>
</dbReference>